<accession>A0ABY1BPH8</accession>
<comment type="caution">
    <text evidence="3">The sequence shown here is derived from an EMBL/GenBank/DDBJ whole genome shotgun (WGS) entry which is preliminary data.</text>
</comment>
<evidence type="ECO:0000259" key="2">
    <source>
        <dbReference type="Pfam" id="PF11127"/>
    </source>
</evidence>
<feature type="domain" description="Inner membrane protein YgaP-like transmembrane" evidence="2">
    <location>
        <begin position="16"/>
        <end position="71"/>
    </location>
</feature>
<dbReference type="RefSeq" id="WP_069520160.1">
    <property type="nucleotide sequence ID" value="NZ_FOFP01000022.1"/>
</dbReference>
<name>A0ABY1BPH8_9PSED</name>
<evidence type="ECO:0000256" key="1">
    <source>
        <dbReference type="SAM" id="MobiDB-lite"/>
    </source>
</evidence>
<dbReference type="EMBL" id="FOFP01000022">
    <property type="protein sequence ID" value="SER31552.1"/>
    <property type="molecule type" value="Genomic_DNA"/>
</dbReference>
<evidence type="ECO:0000313" key="3">
    <source>
        <dbReference type="EMBL" id="SER31552.1"/>
    </source>
</evidence>
<keyword evidence="4" id="KW-1185">Reference proteome</keyword>
<dbReference type="Pfam" id="PF11127">
    <property type="entry name" value="YgaP-like_TM"/>
    <property type="match status" value="1"/>
</dbReference>
<protein>
    <recommendedName>
        <fullName evidence="2">Inner membrane protein YgaP-like transmembrane domain-containing protein</fullName>
    </recommendedName>
</protein>
<evidence type="ECO:0000313" key="4">
    <source>
        <dbReference type="Proteomes" id="UP000198512"/>
    </source>
</evidence>
<sequence length="112" mass="11365">MLALDPKAHKTVSPSHNVHGIERAASIGGGLLLIAKGLSHGGLSGLLKIGLGGMGLMRGFTGHCGAKRVLQQRLANPTRQTPAQAAQCCDTTPIQPVVSPPMPTSAVPGSTV</sequence>
<proteinExistence type="predicted"/>
<organism evidence="3 4">
    <name type="scientific">Pseudomonas cuatrocienegasensis</name>
    <dbReference type="NCBI Taxonomy" id="543360"/>
    <lineage>
        <taxon>Bacteria</taxon>
        <taxon>Pseudomonadati</taxon>
        <taxon>Pseudomonadota</taxon>
        <taxon>Gammaproteobacteria</taxon>
        <taxon>Pseudomonadales</taxon>
        <taxon>Pseudomonadaceae</taxon>
        <taxon>Pseudomonas</taxon>
    </lineage>
</organism>
<dbReference type="InterPro" id="IPR021309">
    <property type="entry name" value="YgaP-like_TM"/>
</dbReference>
<feature type="region of interest" description="Disordered" evidence="1">
    <location>
        <begin position="93"/>
        <end position="112"/>
    </location>
</feature>
<reference evidence="3 4" key="1">
    <citation type="submission" date="2016-10" db="EMBL/GenBank/DDBJ databases">
        <authorList>
            <person name="Varghese N."/>
            <person name="Submissions S."/>
        </authorList>
    </citation>
    <scope>NUCLEOTIDE SEQUENCE [LARGE SCALE GENOMIC DNA]</scope>
    <source>
        <strain evidence="3 4">CIP 109853</strain>
    </source>
</reference>
<dbReference type="Proteomes" id="UP000198512">
    <property type="component" value="Unassembled WGS sequence"/>
</dbReference>
<gene>
    <name evidence="3" type="ORF">SAMN05216600_12228</name>
</gene>